<evidence type="ECO:0000313" key="2">
    <source>
        <dbReference type="EMBL" id="KAH8516056.1"/>
    </source>
</evidence>
<feature type="non-terminal residue" evidence="2">
    <location>
        <position position="75"/>
    </location>
</feature>
<accession>A0A8T2ZFC7</accession>
<organism evidence="2 3">
    <name type="scientific">Populus deltoides</name>
    <name type="common">Eastern poplar</name>
    <name type="synonym">Eastern cottonwood</name>
    <dbReference type="NCBI Taxonomy" id="3696"/>
    <lineage>
        <taxon>Eukaryota</taxon>
        <taxon>Viridiplantae</taxon>
        <taxon>Streptophyta</taxon>
        <taxon>Embryophyta</taxon>
        <taxon>Tracheophyta</taxon>
        <taxon>Spermatophyta</taxon>
        <taxon>Magnoliopsida</taxon>
        <taxon>eudicotyledons</taxon>
        <taxon>Gunneridae</taxon>
        <taxon>Pentapetalae</taxon>
        <taxon>rosids</taxon>
        <taxon>fabids</taxon>
        <taxon>Malpighiales</taxon>
        <taxon>Salicaceae</taxon>
        <taxon>Saliceae</taxon>
        <taxon>Populus</taxon>
    </lineage>
</organism>
<keyword evidence="3" id="KW-1185">Reference proteome</keyword>
<comment type="caution">
    <text evidence="2">The sequence shown here is derived from an EMBL/GenBank/DDBJ whole genome shotgun (WGS) entry which is preliminary data.</text>
</comment>
<keyword evidence="1" id="KW-1133">Transmembrane helix</keyword>
<name>A0A8T2ZFC7_POPDE</name>
<feature type="transmembrane region" description="Helical" evidence="1">
    <location>
        <begin position="15"/>
        <end position="36"/>
    </location>
</feature>
<reference evidence="2" key="1">
    <citation type="journal article" date="2021" name="J. Hered.">
        <title>Genome Assembly of Salicaceae Populus deltoides (Eastern Cottonwood) I-69 Based on Nanopore Sequencing and Hi-C Technologies.</title>
        <authorList>
            <person name="Bai S."/>
            <person name="Wu H."/>
            <person name="Zhang J."/>
            <person name="Pan Z."/>
            <person name="Zhao W."/>
            <person name="Li Z."/>
            <person name="Tong C."/>
        </authorList>
    </citation>
    <scope>NUCLEOTIDE SEQUENCE</scope>
    <source>
        <tissue evidence="2">Leaf</tissue>
    </source>
</reference>
<gene>
    <name evidence="2" type="ORF">H0E87_004459</name>
</gene>
<evidence type="ECO:0000313" key="3">
    <source>
        <dbReference type="Proteomes" id="UP000807159"/>
    </source>
</evidence>
<dbReference type="AlphaFoldDB" id="A0A8T2ZFC7"/>
<sequence length="75" mass="8104">MGGFLSARDPNPGRIVLAQMISAPAIILAALLLLVLPDEPSTVTGLSRSQWDCVYPGILQLQTGKLSQTPFIFFF</sequence>
<protein>
    <submittedName>
        <fullName evidence="2">Uncharacterized protein</fullName>
    </submittedName>
</protein>
<dbReference type="EMBL" id="JACEGQ020000002">
    <property type="protein sequence ID" value="KAH8516056.1"/>
    <property type="molecule type" value="Genomic_DNA"/>
</dbReference>
<keyword evidence="1" id="KW-0812">Transmembrane</keyword>
<dbReference type="Proteomes" id="UP000807159">
    <property type="component" value="Chromosome 2"/>
</dbReference>
<keyword evidence="1" id="KW-0472">Membrane</keyword>
<evidence type="ECO:0000256" key="1">
    <source>
        <dbReference type="SAM" id="Phobius"/>
    </source>
</evidence>
<proteinExistence type="predicted"/>